<dbReference type="EMBL" id="BMPP01000001">
    <property type="protein sequence ID" value="GGK11431.1"/>
    <property type="molecule type" value="Genomic_DNA"/>
</dbReference>
<name>A0ABQ2EH12_9DEIO</name>
<reference evidence="2" key="1">
    <citation type="journal article" date="2019" name="Int. J. Syst. Evol. Microbiol.">
        <title>The Global Catalogue of Microorganisms (GCM) 10K type strain sequencing project: providing services to taxonomists for standard genome sequencing and annotation.</title>
        <authorList>
            <consortium name="The Broad Institute Genomics Platform"/>
            <consortium name="The Broad Institute Genome Sequencing Center for Infectious Disease"/>
            <person name="Wu L."/>
            <person name="Ma J."/>
        </authorList>
    </citation>
    <scope>NUCLEOTIDE SEQUENCE [LARGE SCALE GENOMIC DNA]</scope>
    <source>
        <strain evidence="2">JCM 30331</strain>
    </source>
</reference>
<dbReference type="Proteomes" id="UP000647587">
    <property type="component" value="Unassembled WGS sequence"/>
</dbReference>
<dbReference type="RefSeq" id="WP_189003491.1">
    <property type="nucleotide sequence ID" value="NZ_BMPP01000001.1"/>
</dbReference>
<evidence type="ECO:0000313" key="2">
    <source>
        <dbReference type="Proteomes" id="UP000647587"/>
    </source>
</evidence>
<proteinExistence type="predicted"/>
<evidence type="ECO:0000313" key="1">
    <source>
        <dbReference type="EMBL" id="GGK11431.1"/>
    </source>
</evidence>
<comment type="caution">
    <text evidence="1">The sequence shown here is derived from an EMBL/GenBank/DDBJ whole genome shotgun (WGS) entry which is preliminary data.</text>
</comment>
<protein>
    <submittedName>
        <fullName evidence="1">Uncharacterized protein</fullName>
    </submittedName>
</protein>
<accession>A0ABQ2EH12</accession>
<organism evidence="1 2">
    <name type="scientific">Deinococcus malanensis</name>
    <dbReference type="NCBI Taxonomy" id="1706855"/>
    <lineage>
        <taxon>Bacteria</taxon>
        <taxon>Thermotogati</taxon>
        <taxon>Deinococcota</taxon>
        <taxon>Deinococci</taxon>
        <taxon>Deinococcales</taxon>
        <taxon>Deinococcaceae</taxon>
        <taxon>Deinococcus</taxon>
    </lineage>
</organism>
<keyword evidence="2" id="KW-1185">Reference proteome</keyword>
<sequence>MTTLTETLPPVEPLSVVEQQDYERLKTSAQHGFTELAFSLREIITRKLYRQEYPNADAFCEAEFGRTRQWAYQLIDAGRTAETLSNFGLQLQNPKQAGEVRKAAQIIEKASPTAQQAFARVIQKITLTQRPDTMQINSVAEVIEQIDAAGVVEDPDTGEAVSVESLAPERLDAILRENVTTATYERVKRQEQHIHASIQARNSSGRGGWTNWCLSYAQQHLTDTQELRIVVKRDPSGNPKAQALVMDTETHQAVASGETADWLKKAVMNLVEEVNG</sequence>
<gene>
    <name evidence="1" type="ORF">GCM10008955_00810</name>
</gene>